<feature type="region of interest" description="Disordered" evidence="1">
    <location>
        <begin position="117"/>
        <end position="144"/>
    </location>
</feature>
<keyword evidence="3" id="KW-1185">Reference proteome</keyword>
<organism evidence="2 3">
    <name type="scientific">Phyllosticta capitalensis</name>
    <dbReference type="NCBI Taxonomy" id="121624"/>
    <lineage>
        <taxon>Eukaryota</taxon>
        <taxon>Fungi</taxon>
        <taxon>Dikarya</taxon>
        <taxon>Ascomycota</taxon>
        <taxon>Pezizomycotina</taxon>
        <taxon>Dothideomycetes</taxon>
        <taxon>Dothideomycetes incertae sedis</taxon>
        <taxon>Botryosphaeriales</taxon>
        <taxon>Phyllostictaceae</taxon>
        <taxon>Phyllosticta</taxon>
    </lineage>
</organism>
<evidence type="ECO:0000313" key="2">
    <source>
        <dbReference type="EMBL" id="KAK8224951.1"/>
    </source>
</evidence>
<dbReference type="EMBL" id="JBBWRZ010000012">
    <property type="protein sequence ID" value="KAK8224951.1"/>
    <property type="molecule type" value="Genomic_DNA"/>
</dbReference>
<feature type="compositionally biased region" description="Low complexity" evidence="1">
    <location>
        <begin position="117"/>
        <end position="127"/>
    </location>
</feature>
<reference evidence="2 3" key="1">
    <citation type="submission" date="2024-04" db="EMBL/GenBank/DDBJ databases">
        <title>Phyllosticta paracitricarpa is synonymous to the EU quarantine fungus P. citricarpa based on phylogenomic analyses.</title>
        <authorList>
            <consortium name="Lawrence Berkeley National Laboratory"/>
            <person name="Van Ingen-Buijs V.A."/>
            <person name="Van Westerhoven A.C."/>
            <person name="Haridas S."/>
            <person name="Skiadas P."/>
            <person name="Martin F."/>
            <person name="Groenewald J.Z."/>
            <person name="Crous P.W."/>
            <person name="Seidl M.F."/>
        </authorList>
    </citation>
    <scope>NUCLEOTIDE SEQUENCE [LARGE SCALE GENOMIC DNA]</scope>
    <source>
        <strain evidence="2 3">CBS 123374</strain>
    </source>
</reference>
<feature type="compositionally biased region" description="Polar residues" evidence="1">
    <location>
        <begin position="278"/>
        <end position="295"/>
    </location>
</feature>
<evidence type="ECO:0000256" key="1">
    <source>
        <dbReference type="SAM" id="MobiDB-lite"/>
    </source>
</evidence>
<accession>A0ABR1YC34</accession>
<feature type="region of interest" description="Disordered" evidence="1">
    <location>
        <begin position="1"/>
        <end position="23"/>
    </location>
</feature>
<proteinExistence type="predicted"/>
<feature type="compositionally biased region" description="Acidic residues" evidence="1">
    <location>
        <begin position="363"/>
        <end position="373"/>
    </location>
</feature>
<feature type="region of interest" description="Disordered" evidence="1">
    <location>
        <begin position="358"/>
        <end position="405"/>
    </location>
</feature>
<evidence type="ECO:0000313" key="3">
    <source>
        <dbReference type="Proteomes" id="UP001492380"/>
    </source>
</evidence>
<name>A0ABR1YC34_9PEZI</name>
<sequence length="405" mass="43709">MRSGSQCEKRHGSKGSGHSYSGTTRDVAQDLQCAADAKQSRFLRASPSEHGNSSKSFVSLWSDCSVACARESACLTALLHETKSNANASSISANLLHTIARHPHRLFSLRHCSTATMSQSSQSTPAPSENPAPADYSIADQPRIRHEWSGRKTKSVYKDIIPGKWWSGKKMSYDRYNSVGRIMETDLGEQRHGNARCERCVEKDRECWTYSKAAEAQIRVPGSACARCRSEPAKCSLSTRGKRKNTADSTKLETPLDTASGELGSTEDRSTRLEPPSHTASGQLESTEDSYTSPKPSVEGILQSDYAIAEAAATSAAAGMSGSGKHAAYGEVFAATICWLQKSRPPVHAASRGREIEVIDLGSESESDGDATDPIETTQRSINGSAESDEPGLKYGTRSAVAKRR</sequence>
<dbReference type="Proteomes" id="UP001492380">
    <property type="component" value="Unassembled WGS sequence"/>
</dbReference>
<protein>
    <recommendedName>
        <fullName evidence="4">Zn(2)-C6 fungal-type domain-containing protein</fullName>
    </recommendedName>
</protein>
<feature type="compositionally biased region" description="Polar residues" evidence="1">
    <location>
        <begin position="375"/>
        <end position="386"/>
    </location>
</feature>
<evidence type="ECO:0008006" key="4">
    <source>
        <dbReference type="Google" id="ProtNLM"/>
    </source>
</evidence>
<feature type="region of interest" description="Disordered" evidence="1">
    <location>
        <begin position="236"/>
        <end position="298"/>
    </location>
</feature>
<comment type="caution">
    <text evidence="2">The sequence shown here is derived from an EMBL/GenBank/DDBJ whole genome shotgun (WGS) entry which is preliminary data.</text>
</comment>
<gene>
    <name evidence="2" type="ORF">HDK90DRAFT_498460</name>
</gene>